<evidence type="ECO:0000313" key="5">
    <source>
        <dbReference type="RefSeq" id="XP_016442250.1"/>
    </source>
</evidence>
<evidence type="ECO:0000256" key="2">
    <source>
        <dbReference type="ARBA" id="ARBA00022695"/>
    </source>
</evidence>
<keyword evidence="1" id="KW-0808">Transferase</keyword>
<sequence>MFDPDSTYSYMSLYFASCLYMPRGSLDAPVHVSTPIGDSLLVDRVYRSCVVTVYGFDTKVDFLLLEVVDFDVILGMDWLCPYHVILDYHAKTVMLAMLGLLRIKVDSKKIEAVQISPRPSTTAEIRSFFGLVSYYHRFVEAFTSTTVKSPPFKRTDVCEEIFQKLKTTLTTTPMLVLPS</sequence>
<dbReference type="RefSeq" id="XP_016442250.1">
    <property type="nucleotide sequence ID" value="XM_016586764.1"/>
</dbReference>
<evidence type="ECO:0008006" key="6">
    <source>
        <dbReference type="Google" id="ProtNLM"/>
    </source>
</evidence>
<name>A0A1S3XQW1_TOBAC</name>
<keyword evidence="2" id="KW-0548">Nucleotidyltransferase</keyword>
<dbReference type="InterPro" id="IPR043502">
    <property type="entry name" value="DNA/RNA_pol_sf"/>
</dbReference>
<dbReference type="AlphaFoldDB" id="A0A1S3XQW1"/>
<keyword evidence="4" id="KW-0255">Endonuclease</keyword>
<accession>A0A1S3XQW1</accession>
<proteinExistence type="predicted"/>
<organism evidence="5">
    <name type="scientific">Nicotiana tabacum</name>
    <name type="common">Common tobacco</name>
    <dbReference type="NCBI Taxonomy" id="4097"/>
    <lineage>
        <taxon>Eukaryota</taxon>
        <taxon>Viridiplantae</taxon>
        <taxon>Streptophyta</taxon>
        <taxon>Embryophyta</taxon>
        <taxon>Tracheophyta</taxon>
        <taxon>Spermatophyta</taxon>
        <taxon>Magnoliopsida</taxon>
        <taxon>eudicotyledons</taxon>
        <taxon>Gunneridae</taxon>
        <taxon>Pentapetalae</taxon>
        <taxon>asterids</taxon>
        <taxon>lamiids</taxon>
        <taxon>Solanales</taxon>
        <taxon>Solanaceae</taxon>
        <taxon>Nicotianoideae</taxon>
        <taxon>Nicotianeae</taxon>
        <taxon>Nicotiana</taxon>
    </lineage>
</organism>
<dbReference type="GO" id="GO:0016779">
    <property type="term" value="F:nucleotidyltransferase activity"/>
    <property type="evidence" value="ECO:0007669"/>
    <property type="project" value="UniProtKB-KW"/>
</dbReference>
<protein>
    <recommendedName>
        <fullName evidence="6">RNA-directed DNA polymerase homolog</fullName>
    </recommendedName>
</protein>
<dbReference type="KEGG" id="nta:107767685"/>
<dbReference type="InterPro" id="IPR021109">
    <property type="entry name" value="Peptidase_aspartic_dom_sf"/>
</dbReference>
<dbReference type="Gene3D" id="2.40.70.10">
    <property type="entry name" value="Acid Proteases"/>
    <property type="match status" value="1"/>
</dbReference>
<gene>
    <name evidence="5" type="primary">LOC107767685</name>
</gene>
<dbReference type="InterPro" id="IPR043128">
    <property type="entry name" value="Rev_trsase/Diguanyl_cyclase"/>
</dbReference>
<dbReference type="Pfam" id="PF08284">
    <property type="entry name" value="RVP_2"/>
    <property type="match status" value="1"/>
</dbReference>
<dbReference type="PaxDb" id="4097-A0A1S3XQW1"/>
<evidence type="ECO:0000256" key="1">
    <source>
        <dbReference type="ARBA" id="ARBA00022679"/>
    </source>
</evidence>
<dbReference type="OrthoDB" id="1747507at2759"/>
<dbReference type="GO" id="GO:0004519">
    <property type="term" value="F:endonuclease activity"/>
    <property type="evidence" value="ECO:0007669"/>
    <property type="project" value="UniProtKB-KW"/>
</dbReference>
<dbReference type="PANTHER" id="PTHR37984:SF5">
    <property type="entry name" value="PROTEIN NYNRIN-LIKE"/>
    <property type="match status" value="1"/>
</dbReference>
<dbReference type="SUPFAM" id="SSF56672">
    <property type="entry name" value="DNA/RNA polymerases"/>
    <property type="match status" value="1"/>
</dbReference>
<dbReference type="Gene3D" id="3.30.70.270">
    <property type="match status" value="1"/>
</dbReference>
<evidence type="ECO:0000256" key="3">
    <source>
        <dbReference type="ARBA" id="ARBA00022722"/>
    </source>
</evidence>
<dbReference type="CDD" id="cd00303">
    <property type="entry name" value="retropepsin_like"/>
    <property type="match status" value="1"/>
</dbReference>
<keyword evidence="4" id="KW-0378">Hydrolase</keyword>
<keyword evidence="3" id="KW-0540">Nuclease</keyword>
<dbReference type="InterPro" id="IPR050951">
    <property type="entry name" value="Retrovirus_Pol_polyprotein"/>
</dbReference>
<evidence type="ECO:0000256" key="4">
    <source>
        <dbReference type="ARBA" id="ARBA00022759"/>
    </source>
</evidence>
<dbReference type="PANTHER" id="PTHR37984">
    <property type="entry name" value="PROTEIN CBG26694"/>
    <property type="match status" value="1"/>
</dbReference>
<reference evidence="5" key="1">
    <citation type="submission" date="2025-08" db="UniProtKB">
        <authorList>
            <consortium name="RefSeq"/>
        </authorList>
    </citation>
    <scope>IDENTIFICATION</scope>
</reference>